<keyword evidence="8" id="KW-0868">Chloride</keyword>
<dbReference type="Gene3D" id="1.10.3080.10">
    <property type="entry name" value="Clc chloride channel"/>
    <property type="match status" value="1"/>
</dbReference>
<dbReference type="Proteomes" id="UP000235122">
    <property type="component" value="Unassembled WGS sequence"/>
</dbReference>
<keyword evidence="6 10" id="KW-0472">Membrane</keyword>
<evidence type="ECO:0000313" key="12">
    <source>
        <dbReference type="EMBL" id="PKY71837.1"/>
    </source>
</evidence>
<evidence type="ECO:0000256" key="6">
    <source>
        <dbReference type="ARBA" id="ARBA00023136"/>
    </source>
</evidence>
<comment type="subcellular location">
    <subcellularLocation>
        <location evidence="1">Membrane</location>
        <topology evidence="1">Multi-pass membrane protein</topology>
    </subcellularLocation>
</comment>
<name>A0A2I1IL43_9ACTO</name>
<dbReference type="InterPro" id="IPR000644">
    <property type="entry name" value="CBS_dom"/>
</dbReference>
<dbReference type="SUPFAM" id="SSF81340">
    <property type="entry name" value="Clc chloride channel"/>
    <property type="match status" value="1"/>
</dbReference>
<dbReference type="PANTHER" id="PTHR43427:SF6">
    <property type="entry name" value="CHLORIDE CHANNEL PROTEIN CLC-E"/>
    <property type="match status" value="1"/>
</dbReference>
<dbReference type="PRINTS" id="PR00762">
    <property type="entry name" value="CLCHANNEL"/>
</dbReference>
<feature type="transmembrane region" description="Helical" evidence="10">
    <location>
        <begin position="72"/>
        <end position="91"/>
    </location>
</feature>
<evidence type="ECO:0000259" key="11">
    <source>
        <dbReference type="Pfam" id="PF00571"/>
    </source>
</evidence>
<dbReference type="GO" id="GO:0005254">
    <property type="term" value="F:chloride channel activity"/>
    <property type="evidence" value="ECO:0007669"/>
    <property type="project" value="UniProtKB-KW"/>
</dbReference>
<dbReference type="InterPro" id="IPR046342">
    <property type="entry name" value="CBS_dom_sf"/>
</dbReference>
<evidence type="ECO:0000256" key="4">
    <source>
        <dbReference type="ARBA" id="ARBA00022989"/>
    </source>
</evidence>
<evidence type="ECO:0000313" key="13">
    <source>
        <dbReference type="Proteomes" id="UP000235122"/>
    </source>
</evidence>
<reference evidence="12 13" key="1">
    <citation type="submission" date="2017-12" db="EMBL/GenBank/DDBJ databases">
        <title>Phylogenetic diversity of female urinary microbiome.</title>
        <authorList>
            <person name="Thomas-White K."/>
            <person name="Wolfe A.J."/>
        </authorList>
    </citation>
    <scope>NUCLEOTIDE SEQUENCE [LARGE SCALE GENOMIC DNA]</scope>
    <source>
        <strain evidence="12 13">UMB0402</strain>
    </source>
</reference>
<evidence type="ECO:0000256" key="2">
    <source>
        <dbReference type="ARBA" id="ARBA00022448"/>
    </source>
</evidence>
<feature type="transmembrane region" description="Helical" evidence="10">
    <location>
        <begin position="286"/>
        <end position="306"/>
    </location>
</feature>
<dbReference type="Pfam" id="PF00654">
    <property type="entry name" value="Voltage_CLC"/>
    <property type="match status" value="1"/>
</dbReference>
<feature type="transmembrane region" description="Helical" evidence="10">
    <location>
        <begin position="207"/>
        <end position="231"/>
    </location>
</feature>
<feature type="transmembrane region" description="Helical" evidence="10">
    <location>
        <begin position="371"/>
        <end position="388"/>
    </location>
</feature>
<evidence type="ECO:0000256" key="10">
    <source>
        <dbReference type="SAM" id="Phobius"/>
    </source>
</evidence>
<dbReference type="Gene3D" id="3.10.580.10">
    <property type="entry name" value="CBS-domain"/>
    <property type="match status" value="1"/>
</dbReference>
<dbReference type="PANTHER" id="PTHR43427">
    <property type="entry name" value="CHLORIDE CHANNEL PROTEIN CLC-E"/>
    <property type="match status" value="1"/>
</dbReference>
<protein>
    <submittedName>
        <fullName evidence="12">Chloride channel protein</fullName>
    </submittedName>
</protein>
<feature type="transmembrane region" description="Helical" evidence="10">
    <location>
        <begin position="408"/>
        <end position="426"/>
    </location>
</feature>
<dbReference type="GO" id="GO:0034707">
    <property type="term" value="C:chloride channel complex"/>
    <property type="evidence" value="ECO:0007669"/>
    <property type="project" value="UniProtKB-KW"/>
</dbReference>
<feature type="transmembrane region" description="Helical" evidence="10">
    <location>
        <begin position="243"/>
        <end position="266"/>
    </location>
</feature>
<evidence type="ECO:0000256" key="9">
    <source>
        <dbReference type="ARBA" id="ARBA00023303"/>
    </source>
</evidence>
<keyword evidence="2" id="KW-0813">Transport</keyword>
<feature type="domain" description="CBS" evidence="11">
    <location>
        <begin position="535"/>
        <end position="571"/>
    </location>
</feature>
<proteinExistence type="predicted"/>
<dbReference type="AlphaFoldDB" id="A0A2I1IL43"/>
<dbReference type="STRING" id="33007.HMPREF3198_02231"/>
<dbReference type="InterPro" id="IPR050368">
    <property type="entry name" value="ClC-type_chloride_channel"/>
</dbReference>
<evidence type="ECO:0000256" key="1">
    <source>
        <dbReference type="ARBA" id="ARBA00004141"/>
    </source>
</evidence>
<organism evidence="12 13">
    <name type="scientific">Winkia neuii</name>
    <dbReference type="NCBI Taxonomy" id="33007"/>
    <lineage>
        <taxon>Bacteria</taxon>
        <taxon>Bacillati</taxon>
        <taxon>Actinomycetota</taxon>
        <taxon>Actinomycetes</taxon>
        <taxon>Actinomycetales</taxon>
        <taxon>Actinomycetaceae</taxon>
        <taxon>Winkia</taxon>
    </lineage>
</organism>
<dbReference type="CDD" id="cd02205">
    <property type="entry name" value="CBS_pair_SF"/>
    <property type="match status" value="1"/>
</dbReference>
<keyword evidence="7" id="KW-0869">Chloride channel</keyword>
<keyword evidence="9" id="KW-0407">Ion channel</keyword>
<comment type="caution">
    <text evidence="12">The sequence shown here is derived from an EMBL/GenBank/DDBJ whole genome shotgun (WGS) entry which is preliminary data.</text>
</comment>
<feature type="transmembrane region" description="Helical" evidence="10">
    <location>
        <begin position="21"/>
        <end position="52"/>
    </location>
</feature>
<evidence type="ECO:0000256" key="8">
    <source>
        <dbReference type="ARBA" id="ARBA00023214"/>
    </source>
</evidence>
<evidence type="ECO:0000256" key="5">
    <source>
        <dbReference type="ARBA" id="ARBA00023065"/>
    </source>
</evidence>
<keyword evidence="4 10" id="KW-1133">Transmembrane helix</keyword>
<feature type="transmembrane region" description="Helical" evidence="10">
    <location>
        <begin position="168"/>
        <end position="195"/>
    </location>
</feature>
<keyword evidence="13" id="KW-1185">Reference proteome</keyword>
<dbReference type="InterPro" id="IPR001807">
    <property type="entry name" value="ClC"/>
</dbReference>
<evidence type="ECO:0000256" key="7">
    <source>
        <dbReference type="ARBA" id="ARBA00023173"/>
    </source>
</evidence>
<gene>
    <name evidence="12" type="ORF">CYJ19_08955</name>
</gene>
<dbReference type="InterPro" id="IPR014743">
    <property type="entry name" value="Cl-channel_core"/>
</dbReference>
<dbReference type="RefSeq" id="WP_060798122.1">
    <property type="nucleotide sequence ID" value="NZ_JASOXK010000006.1"/>
</dbReference>
<evidence type="ECO:0000256" key="3">
    <source>
        <dbReference type="ARBA" id="ARBA00022692"/>
    </source>
</evidence>
<accession>A0A2I1IL43</accession>
<dbReference type="EMBL" id="PKKO01000005">
    <property type="protein sequence ID" value="PKY71837.1"/>
    <property type="molecule type" value="Genomic_DNA"/>
</dbReference>
<keyword evidence="5" id="KW-0406">Ion transport</keyword>
<feature type="transmembrane region" description="Helical" evidence="10">
    <location>
        <begin position="345"/>
        <end position="364"/>
    </location>
</feature>
<dbReference type="SUPFAM" id="SSF54631">
    <property type="entry name" value="CBS-domain pair"/>
    <property type="match status" value="1"/>
</dbReference>
<dbReference type="Pfam" id="PF00571">
    <property type="entry name" value="CBS"/>
    <property type="match status" value="1"/>
</dbReference>
<keyword evidence="3 10" id="KW-0812">Transmembrane</keyword>
<dbReference type="CDD" id="cd00400">
    <property type="entry name" value="Voltage_gated_ClC"/>
    <property type="match status" value="1"/>
</dbReference>
<feature type="transmembrane region" description="Helical" evidence="10">
    <location>
        <begin position="318"/>
        <end position="339"/>
    </location>
</feature>
<sequence length="603" mass="63249">MKAPRLGFVRNSLSTLIRDHRFALALMAAVVGLICGLASVIFHWCIAGWTYLMTGYTDYTTHLGEPHGLLGVSKWFLLLVPIISAIAYGPLIQKWAPTARGHGIPEIMLAVRRKGGVIPGRVAIVKIVASALTLGGGGSVGREGPIAQVGAAIGSKLATATGLPTQRIILLAGVGAGAGIAATFNAPLAGAMFALEVILVKFSAETFGMAVVASVAASIVSHYFIGNAPVVALPQNLSWESDIALAPAAVVGILAGLAGLAFSKILYSLEDVVNWAYRGPEWARPALGSILLGVGLFFFPYMYGSGYPIQVSALTGKYTIPLLIALLLARIFFTSYTIANGGSGGVFAPSLFVGAVTGAIVGQVISPEDPLFIGTLGVIGMGAAFAGAARAPITATLIIVEMTGQYDLILPVMLAVVIAVGISRFLTRETIYTAKLIRRGDTLDEPVDHTLVGRHSARELMEPVPLTLAAADSATSALRQLHRTGESTALVEDNHGGFVGLATPLALSAVHGLDRDAHVGDASLDTSHVLAGDLPSEVLSVLLSSRMDALPVIEDGRAIGWISQRALVSRMYREQRRAIAAGKQSSWGSRWLEKHPGAKRYFK</sequence>